<evidence type="ECO:0000256" key="3">
    <source>
        <dbReference type="PROSITE-ProRule" id="PRU00023"/>
    </source>
</evidence>
<dbReference type="SUPFAM" id="SSF48403">
    <property type="entry name" value="Ankyrin repeat"/>
    <property type="match status" value="2"/>
</dbReference>
<evidence type="ECO:0000313" key="4">
    <source>
        <dbReference type="EMBL" id="KAK7751937.1"/>
    </source>
</evidence>
<organism evidence="4 5">
    <name type="scientific">Diatrype stigma</name>
    <dbReference type="NCBI Taxonomy" id="117547"/>
    <lineage>
        <taxon>Eukaryota</taxon>
        <taxon>Fungi</taxon>
        <taxon>Dikarya</taxon>
        <taxon>Ascomycota</taxon>
        <taxon>Pezizomycotina</taxon>
        <taxon>Sordariomycetes</taxon>
        <taxon>Xylariomycetidae</taxon>
        <taxon>Xylariales</taxon>
        <taxon>Diatrypaceae</taxon>
        <taxon>Diatrype</taxon>
    </lineage>
</organism>
<dbReference type="PROSITE" id="PS50297">
    <property type="entry name" value="ANK_REP_REGION"/>
    <property type="match status" value="3"/>
</dbReference>
<feature type="repeat" description="ANK" evidence="3">
    <location>
        <begin position="70"/>
        <end position="92"/>
    </location>
</feature>
<dbReference type="AlphaFoldDB" id="A0AAN9YRJ9"/>
<dbReference type="Gene3D" id="1.25.40.20">
    <property type="entry name" value="Ankyrin repeat-containing domain"/>
    <property type="match status" value="2"/>
</dbReference>
<dbReference type="SMART" id="SM00248">
    <property type="entry name" value="ANK"/>
    <property type="match status" value="6"/>
</dbReference>
<sequence>MTDDGKTALHYAATLDDVVAADLLISKGANIELRDDQDFTALHHAAATGATEVSELLLQRGANLEPLGIDGQTPLMVACSYAQLQSVKLLLDQEDPNLTLDMLGQNLLALTIKGPDNPISRSVIWDLLLRRGINLYQSGNDGMTPAHFMLCTPQQTYLKAFLRLHTNTLKLREIEWSWSQLAHTMIPRKDRFDCITRNYRLLHRYLGQEQPLRLPDSVTTGETSLFYLAASEGYTTAIENFFAVGFSLELECCQAGTALMIASAHGQLEAVKYLVRRKARLFYESPEDGHHKSAFAAAAALGHDEVLRWLLVERHVEQPKIAHAVLDPSEQTGVQTGKWSGIQQVRLPLKWEWRQRRFESMFEYALRRQEIISEFRGEVVEQVDEFDV</sequence>
<dbReference type="PANTHER" id="PTHR24166">
    <property type="entry name" value="ROLLING PEBBLES, ISOFORM B"/>
    <property type="match status" value="1"/>
</dbReference>
<gene>
    <name evidence="4" type="ORF">SLS62_006080</name>
</gene>
<evidence type="ECO:0000313" key="5">
    <source>
        <dbReference type="Proteomes" id="UP001320420"/>
    </source>
</evidence>
<proteinExistence type="predicted"/>
<feature type="repeat" description="ANK" evidence="3">
    <location>
        <begin position="4"/>
        <end position="36"/>
    </location>
</feature>
<keyword evidence="2 3" id="KW-0040">ANK repeat</keyword>
<dbReference type="InterPro" id="IPR002110">
    <property type="entry name" value="Ankyrin_rpt"/>
</dbReference>
<accession>A0AAN9YRJ9</accession>
<dbReference type="Pfam" id="PF12796">
    <property type="entry name" value="Ank_2"/>
    <property type="match status" value="2"/>
</dbReference>
<protein>
    <submittedName>
        <fullName evidence="4">Uncharacterized protein</fullName>
    </submittedName>
</protein>
<evidence type="ECO:0000256" key="1">
    <source>
        <dbReference type="ARBA" id="ARBA00022737"/>
    </source>
</evidence>
<dbReference type="Proteomes" id="UP001320420">
    <property type="component" value="Unassembled WGS sequence"/>
</dbReference>
<comment type="caution">
    <text evidence="4">The sequence shown here is derived from an EMBL/GenBank/DDBJ whole genome shotgun (WGS) entry which is preliminary data.</text>
</comment>
<reference evidence="4 5" key="1">
    <citation type="submission" date="2024-02" db="EMBL/GenBank/DDBJ databases">
        <title>De novo assembly and annotation of 12 fungi associated with fruit tree decline syndrome in Ontario, Canada.</title>
        <authorList>
            <person name="Sulman M."/>
            <person name="Ellouze W."/>
            <person name="Ilyukhin E."/>
        </authorList>
    </citation>
    <scope>NUCLEOTIDE SEQUENCE [LARGE SCALE GENOMIC DNA]</scope>
    <source>
        <strain evidence="4 5">M11/M66-122</strain>
    </source>
</reference>
<evidence type="ECO:0000256" key="2">
    <source>
        <dbReference type="ARBA" id="ARBA00023043"/>
    </source>
</evidence>
<dbReference type="PROSITE" id="PS50088">
    <property type="entry name" value="ANK_REPEAT"/>
    <property type="match status" value="3"/>
</dbReference>
<dbReference type="EMBL" id="JAKJXP020000043">
    <property type="protein sequence ID" value="KAK7751937.1"/>
    <property type="molecule type" value="Genomic_DNA"/>
</dbReference>
<dbReference type="InterPro" id="IPR050889">
    <property type="entry name" value="Dendritic_Spine_Reg/Scaffold"/>
</dbReference>
<feature type="repeat" description="ANK" evidence="3">
    <location>
        <begin position="37"/>
        <end position="65"/>
    </location>
</feature>
<keyword evidence="5" id="KW-1185">Reference proteome</keyword>
<dbReference type="PANTHER" id="PTHR24166:SF48">
    <property type="entry name" value="PROTEIN VAPYRIN"/>
    <property type="match status" value="1"/>
</dbReference>
<name>A0AAN9YRJ9_9PEZI</name>
<keyword evidence="1" id="KW-0677">Repeat</keyword>
<dbReference type="InterPro" id="IPR036770">
    <property type="entry name" value="Ankyrin_rpt-contain_sf"/>
</dbReference>